<dbReference type="RefSeq" id="WP_072311045.1">
    <property type="nucleotide sequence ID" value="NZ_FPIW01000002.1"/>
</dbReference>
<dbReference type="InterPro" id="IPR052894">
    <property type="entry name" value="AsmA-related"/>
</dbReference>
<protein>
    <submittedName>
        <fullName evidence="1">AsmA protein</fullName>
    </submittedName>
</protein>
<name>A0AA94HQ47_DESDE</name>
<dbReference type="EMBL" id="FPIW01000002">
    <property type="protein sequence ID" value="SFW11399.1"/>
    <property type="molecule type" value="Genomic_DNA"/>
</dbReference>
<dbReference type="GO" id="GO:0090313">
    <property type="term" value="P:regulation of protein targeting to membrane"/>
    <property type="evidence" value="ECO:0007669"/>
    <property type="project" value="TreeGrafter"/>
</dbReference>
<organism evidence="1 2">
    <name type="scientific">Desulfovibrio desulfuricans</name>
    <dbReference type="NCBI Taxonomy" id="876"/>
    <lineage>
        <taxon>Bacteria</taxon>
        <taxon>Pseudomonadati</taxon>
        <taxon>Thermodesulfobacteriota</taxon>
        <taxon>Desulfovibrionia</taxon>
        <taxon>Desulfovibrionales</taxon>
        <taxon>Desulfovibrionaceae</taxon>
        <taxon>Desulfovibrio</taxon>
    </lineage>
</organism>
<evidence type="ECO:0000313" key="2">
    <source>
        <dbReference type="Proteomes" id="UP000182680"/>
    </source>
</evidence>
<sequence length="1070" mass="114405">MFLNARRLRLFARIFLALFLLLSALTAGAFYLLQRNPQALAEHFIKELSARTGLHITVDAVNVALFPVPALAVSTLAVTGENWQFTTAYATLRPDFAALVQGRLEPRNISLLRPRLSGAVAVSLSPDMDIKALLGSGGAQDSLLPGRCRLTVQQGDVRVQGAENSSLTIEGMQCDLEAKPGDSISGSLGWASAALVPPDGQPILLDSLYIDGKGSLKDMLAQPRLAASGVLRAPQWLPEMKFSLKLSPASVLPGSVLPGKQGLNLTADLEGSVSKDDTALPFRFMGGASWRQADPRRVDLEKLRLTFGPDDVSFNGALTINESSAPSLAGRLQLHRASLTRWLGFARNLAPGLQIALDELSDGLLVFDLDAAGLRVPHIEVTAAGSRFTGSGGVADWGKPEVALDLVSDNVNLGRAIPEAVGDLPAEPQFGHGPFTPMPGAPLMPGETGVDYNIRLAAKKVVYGSIVIDEALVVIRQGLLDAKTRLEDTLLLVEGKLYGGSVKGETILGGDKSTPYSIRLRARDVNGAALANDLKVMPVGSGRLRADVDVMSQGRELDVFLGKLRGSVTARAENGFLRPPPRISGGKKSSLAFSLLDVGLKVRTAAWDGERLGLEGQWTAALAAQGLNASTDINGRLWFSGDGADGGQMDFTNLPGSFSLRMDAERSLKPDGLHVQTSGRFSGQSSRNELSVSEAHINVLGVEAHGQASLASGKDGPFWQGKLSAYSPDIARTLRMAGMGRLSVPPSLNRIEVEARFRGTPDTLTLREIRAKTDQSVITGTLNVDWREQPALNFKLNADQINLDRYMSTAPAGKSKAGSKEWDFRFMRAFRAQGEMSVTRLTVMRFTVQNLRSRYKLENGRLTSDSITGQFYGAPIISKGTITFNKGLSFSNSLTINNFDLTEASNARGGSAALRGKGSVHSEIHASLTGPDQLPALLNGKWRVEVLNGSFQHRTPEGKLKGKPTPITASGASGSITNGVARSSDFYLKGSGLQVNGGGWIDFNSETLDCNFNVSMKNVPDFPLRLYGSLDNTKTSIGAGTLILNTLGDITKGFVDVLGGIVEGTWKLFR</sequence>
<dbReference type="Proteomes" id="UP000182680">
    <property type="component" value="Unassembled WGS sequence"/>
</dbReference>
<dbReference type="PANTHER" id="PTHR30441">
    <property type="entry name" value="DUF748 DOMAIN-CONTAINING PROTEIN"/>
    <property type="match status" value="1"/>
</dbReference>
<dbReference type="PANTHER" id="PTHR30441:SF8">
    <property type="entry name" value="DUF748 DOMAIN-CONTAINING PROTEIN"/>
    <property type="match status" value="1"/>
</dbReference>
<accession>A0AA94HQ47</accession>
<proteinExistence type="predicted"/>
<dbReference type="GO" id="GO:0005886">
    <property type="term" value="C:plasma membrane"/>
    <property type="evidence" value="ECO:0007669"/>
    <property type="project" value="TreeGrafter"/>
</dbReference>
<gene>
    <name evidence="1" type="ORF">SAMN02910291_00013</name>
</gene>
<reference evidence="2" key="1">
    <citation type="submission" date="2016-11" db="EMBL/GenBank/DDBJ databases">
        <authorList>
            <person name="Jaros S."/>
            <person name="Januszkiewicz K."/>
            <person name="Wedrychowicz H."/>
        </authorList>
    </citation>
    <scope>NUCLEOTIDE SEQUENCE [LARGE SCALE GENOMIC DNA]</scope>
    <source>
        <strain evidence="2">DSM 7057</strain>
    </source>
</reference>
<evidence type="ECO:0000313" key="1">
    <source>
        <dbReference type="EMBL" id="SFW11399.1"/>
    </source>
</evidence>
<dbReference type="AlphaFoldDB" id="A0AA94HQ47"/>
<comment type="caution">
    <text evidence="1">The sequence shown here is derived from an EMBL/GenBank/DDBJ whole genome shotgun (WGS) entry which is preliminary data.</text>
</comment>